<dbReference type="RefSeq" id="WP_345514175.1">
    <property type="nucleotide sequence ID" value="NZ_BAAAXD010000027.1"/>
</dbReference>
<evidence type="ECO:0000259" key="5">
    <source>
        <dbReference type="PROSITE" id="PS01124"/>
    </source>
</evidence>
<keyword evidence="7" id="KW-1185">Reference proteome</keyword>
<dbReference type="EMBL" id="JBHMCG010000115">
    <property type="protein sequence ID" value="MFB9575623.1"/>
    <property type="molecule type" value="Genomic_DNA"/>
</dbReference>
<dbReference type="Proteomes" id="UP001589710">
    <property type="component" value="Unassembled WGS sequence"/>
</dbReference>
<feature type="domain" description="HTH araC/xylS-type" evidence="5">
    <location>
        <begin position="227"/>
        <end position="328"/>
    </location>
</feature>
<reference evidence="6 7" key="1">
    <citation type="submission" date="2024-09" db="EMBL/GenBank/DDBJ databases">
        <authorList>
            <person name="Sun Q."/>
            <person name="Mori K."/>
        </authorList>
    </citation>
    <scope>NUCLEOTIDE SEQUENCE [LARGE SCALE GENOMIC DNA]</scope>
    <source>
        <strain evidence="6 7">JCM 3331</strain>
    </source>
</reference>
<dbReference type="Gene3D" id="1.10.10.60">
    <property type="entry name" value="Homeodomain-like"/>
    <property type="match status" value="1"/>
</dbReference>
<evidence type="ECO:0000256" key="4">
    <source>
        <dbReference type="SAM" id="MobiDB-lite"/>
    </source>
</evidence>
<dbReference type="SMART" id="SM00342">
    <property type="entry name" value="HTH_ARAC"/>
    <property type="match status" value="1"/>
</dbReference>
<comment type="caution">
    <text evidence="6">The sequence shown here is derived from an EMBL/GenBank/DDBJ whole genome shotgun (WGS) entry which is preliminary data.</text>
</comment>
<protein>
    <submittedName>
        <fullName evidence="6">Helix-turn-helix domain-containing protein</fullName>
    </submittedName>
</protein>
<evidence type="ECO:0000313" key="6">
    <source>
        <dbReference type="EMBL" id="MFB9575623.1"/>
    </source>
</evidence>
<dbReference type="InterPro" id="IPR009057">
    <property type="entry name" value="Homeodomain-like_sf"/>
</dbReference>
<evidence type="ECO:0000256" key="1">
    <source>
        <dbReference type="ARBA" id="ARBA00023015"/>
    </source>
</evidence>
<dbReference type="PROSITE" id="PS00041">
    <property type="entry name" value="HTH_ARAC_FAMILY_1"/>
    <property type="match status" value="1"/>
</dbReference>
<accession>A0ABV5RCM5</accession>
<dbReference type="PROSITE" id="PS01124">
    <property type="entry name" value="HTH_ARAC_FAMILY_2"/>
    <property type="match status" value="1"/>
</dbReference>
<dbReference type="PANTHER" id="PTHR46796">
    <property type="entry name" value="HTH-TYPE TRANSCRIPTIONAL ACTIVATOR RHAS-RELATED"/>
    <property type="match status" value="1"/>
</dbReference>
<name>A0ABV5RCM5_9ACTN</name>
<keyword evidence="3" id="KW-0804">Transcription</keyword>
<evidence type="ECO:0000256" key="3">
    <source>
        <dbReference type="ARBA" id="ARBA00023163"/>
    </source>
</evidence>
<proteinExistence type="predicted"/>
<dbReference type="InterPro" id="IPR050204">
    <property type="entry name" value="AraC_XylS_family_regulators"/>
</dbReference>
<sequence length="343" mass="37167">MPVRAPLTGGVPPMDLSTETVGPADRVPAWKRALSRTYVDLDLVVREDPRSWKGSLRADRLGSLQVATEESDPVKVLRTPEGAAGDGRAYMFARVQLEGSALLSQDGRAAQLHPGVLAFYDASRPFTLVLPEPHRACVLMVPRAMLGLDEAGMRRVTARAVGGTADRPSELILPLLSGLAQEIGSASPQVRERLARTVTGLLSTLAEDLVDADGRPAAEAGPVTVLDRIKASVESRLGEPELSPRMLADEHRISLRYLHKLFHAQGTTVSGWVRQRRLDACRAELARPGAADLAISAVAARWGFINPAHFSRAFRRAYGVSPTQWRATAGTQQRRTADRARSV</sequence>
<dbReference type="SUPFAM" id="SSF46689">
    <property type="entry name" value="Homeodomain-like"/>
    <property type="match status" value="1"/>
</dbReference>
<dbReference type="Pfam" id="PF12833">
    <property type="entry name" value="HTH_18"/>
    <property type="match status" value="1"/>
</dbReference>
<dbReference type="InterPro" id="IPR020449">
    <property type="entry name" value="Tscrpt_reg_AraC-type_HTH"/>
</dbReference>
<feature type="region of interest" description="Disordered" evidence="4">
    <location>
        <begin position="1"/>
        <end position="21"/>
    </location>
</feature>
<organism evidence="6 7">
    <name type="scientific">Streptomyces yanii</name>
    <dbReference type="NCBI Taxonomy" id="78510"/>
    <lineage>
        <taxon>Bacteria</taxon>
        <taxon>Bacillati</taxon>
        <taxon>Actinomycetota</taxon>
        <taxon>Actinomycetes</taxon>
        <taxon>Kitasatosporales</taxon>
        <taxon>Streptomycetaceae</taxon>
        <taxon>Streptomyces</taxon>
    </lineage>
</organism>
<dbReference type="PANTHER" id="PTHR46796:SF6">
    <property type="entry name" value="ARAC SUBFAMILY"/>
    <property type="match status" value="1"/>
</dbReference>
<dbReference type="Pfam" id="PF14525">
    <property type="entry name" value="AraC_binding_2"/>
    <property type="match status" value="1"/>
</dbReference>
<keyword evidence="2" id="KW-0238">DNA-binding</keyword>
<dbReference type="InterPro" id="IPR035418">
    <property type="entry name" value="AraC-bd_2"/>
</dbReference>
<dbReference type="InterPro" id="IPR018060">
    <property type="entry name" value="HTH_AraC"/>
</dbReference>
<evidence type="ECO:0000313" key="7">
    <source>
        <dbReference type="Proteomes" id="UP001589710"/>
    </source>
</evidence>
<gene>
    <name evidence="6" type="ORF">ACFFTL_25930</name>
</gene>
<dbReference type="PRINTS" id="PR00032">
    <property type="entry name" value="HTHARAC"/>
</dbReference>
<dbReference type="InterPro" id="IPR018062">
    <property type="entry name" value="HTH_AraC-typ_CS"/>
</dbReference>
<keyword evidence="1" id="KW-0805">Transcription regulation</keyword>
<evidence type="ECO:0000256" key="2">
    <source>
        <dbReference type="ARBA" id="ARBA00023125"/>
    </source>
</evidence>